<dbReference type="HOGENOM" id="CLU_055261_2_6_5"/>
<accession>C0RHN0</accession>
<sequence>MAISNGLALGGSSRTLWPAAACYNRFVRWRKAGVWDRLFETVPKAYDGDIVMIDSTCVRVHQHAATGKKGMETMVAWDVPAAGLRAKSTRSLMPKVARSIYV</sequence>
<organism evidence="1 2">
    <name type="scientific">Brucella melitensis biotype 2 (strain ATCC 23457)</name>
    <dbReference type="NCBI Taxonomy" id="546272"/>
    <lineage>
        <taxon>Bacteria</taxon>
        <taxon>Pseudomonadati</taxon>
        <taxon>Pseudomonadota</taxon>
        <taxon>Alphaproteobacteria</taxon>
        <taxon>Hyphomicrobiales</taxon>
        <taxon>Brucellaceae</taxon>
        <taxon>Brucella/Ochrobactrum group</taxon>
        <taxon>Brucella</taxon>
    </lineage>
</organism>
<gene>
    <name evidence="1" type="ordered locus">BMEA_A0561</name>
</gene>
<dbReference type="AlphaFoldDB" id="C0RHN0"/>
<proteinExistence type="predicted"/>
<dbReference type="PANTHER" id="PTHR46637">
    <property type="entry name" value="TIS1421-TRANSPOSASE PROTEIN A"/>
    <property type="match status" value="1"/>
</dbReference>
<name>C0RHN0_BRUMB</name>
<dbReference type="EMBL" id="CP001488">
    <property type="protein sequence ID" value="ACO00338.1"/>
    <property type="molecule type" value="Genomic_DNA"/>
</dbReference>
<dbReference type="PANTHER" id="PTHR46637:SF1">
    <property type="entry name" value="BLL5188 PROTEIN"/>
    <property type="match status" value="1"/>
</dbReference>
<protein>
    <submittedName>
        <fullName evidence="1">ISBm1, transposase orfA</fullName>
    </submittedName>
</protein>
<dbReference type="KEGG" id="bmi:BMEA_A0561"/>
<evidence type="ECO:0000313" key="1">
    <source>
        <dbReference type="EMBL" id="ACO00338.1"/>
    </source>
</evidence>
<reference evidence="2" key="1">
    <citation type="submission" date="2009-03" db="EMBL/GenBank/DDBJ databases">
        <title>Brucella melitensis ATCC 23457 whole genome shotgun sequencing project.</title>
        <authorList>
            <person name="Setubal J.C."/>
            <person name="Boyle S."/>
            <person name="Crasta O.R."/>
            <person name="Gillespie J.J."/>
            <person name="Kenyon R.W."/>
            <person name="Lu J."/>
            <person name="Mane S."/>
            <person name="Nagrani S."/>
            <person name="Shallom J.M."/>
            <person name="Shallom S."/>
            <person name="Shukla M."/>
            <person name="Snyder E.E."/>
            <person name="Sobral B.W."/>
            <person name="Wattam A.R."/>
            <person name="Will R."/>
            <person name="Williams K."/>
            <person name="Yoo H."/>
            <person name="Munk C."/>
            <person name="Tapia R."/>
            <person name="Han C."/>
            <person name="Detter J.C."/>
            <person name="Bruce D."/>
            <person name="Brettin T.S."/>
        </authorList>
    </citation>
    <scope>NUCLEOTIDE SEQUENCE [LARGE SCALE GENOMIC DNA]</scope>
    <source>
        <strain evidence="2">ATCC 23457</strain>
    </source>
</reference>
<evidence type="ECO:0000313" key="2">
    <source>
        <dbReference type="Proteomes" id="UP000001748"/>
    </source>
</evidence>
<dbReference type="InterPro" id="IPR052909">
    <property type="entry name" value="Transposase_6_like"/>
</dbReference>
<dbReference type="Proteomes" id="UP000001748">
    <property type="component" value="Chromosome I"/>
</dbReference>